<dbReference type="InterPro" id="IPR006128">
    <property type="entry name" value="Lipoprotein_PsaA-like"/>
</dbReference>
<protein>
    <submittedName>
        <fullName evidence="6">Adhesin</fullName>
    </submittedName>
</protein>
<dbReference type="InterPro" id="IPR006127">
    <property type="entry name" value="ZnuA-like"/>
</dbReference>
<dbReference type="InterPro" id="IPR050492">
    <property type="entry name" value="Bact_metal-bind_prot9"/>
</dbReference>
<dbReference type="Proteomes" id="UP000192486">
    <property type="component" value="Chromosome"/>
</dbReference>
<feature type="chain" id="PRO_5045433948" evidence="5">
    <location>
        <begin position="23"/>
        <end position="323"/>
    </location>
</feature>
<dbReference type="SUPFAM" id="SSF53807">
    <property type="entry name" value="Helical backbone' metal receptor"/>
    <property type="match status" value="1"/>
</dbReference>
<keyword evidence="2 5" id="KW-0732">Signal</keyword>
<dbReference type="PRINTS" id="PR00691">
    <property type="entry name" value="ADHESINB"/>
</dbReference>
<feature type="signal peptide" evidence="5">
    <location>
        <begin position="1"/>
        <end position="22"/>
    </location>
</feature>
<sequence length="323" mass="36334">MKNRLLLLGAALLLVLSGCTNSATTETDDSSSDQLLVYTTVYPLQYFTERIGGEYVDVKSIYPPGTDEHVFEPTQKDMMALAKGDLFFYIGLGLEGFVQKTEKTLQNEDVQFVPIADYIDPEELEGGHSHEHGEEEHEDHGHDDHGHEDAIDPHVWISPYLSTKLAEKITQELSDELPEHAEAFKKNFEVLYDELEELDRGFKTMADAAPNKTFFVSHAAFGYLADAYGLQQLAVSGLDSQNEPSQKELASLVKDAKEQDIQYILFEQNVSSKLAEVIKKELNAETLTLHNLSVLTEEDIQKKETYFSLMEQNLEVLKKALGN</sequence>
<keyword evidence="1 3" id="KW-0813">Transport</keyword>
<proteinExistence type="inferred from homology"/>
<keyword evidence="7" id="KW-1185">Reference proteome</keyword>
<name>A0ABM6JTJ6_SPOUR</name>
<gene>
    <name evidence="6" type="ORF">SporoS204_04250</name>
</gene>
<evidence type="ECO:0000256" key="5">
    <source>
        <dbReference type="SAM" id="SignalP"/>
    </source>
</evidence>
<reference evidence="6 7" key="1">
    <citation type="submission" date="2016-04" db="EMBL/GenBank/DDBJ databases">
        <title>Comparative Genomics and Epigenetics of Sporosarcina ureae.</title>
        <authorList>
            <person name="Oliver A.S."/>
            <person name="Cooper K.K."/>
        </authorList>
    </citation>
    <scope>NUCLEOTIDE SEQUENCE [LARGE SCALE GENOMIC DNA]</scope>
    <source>
        <strain evidence="6 7">S204</strain>
    </source>
</reference>
<dbReference type="Gene3D" id="3.40.50.1980">
    <property type="entry name" value="Nitrogenase molybdenum iron protein domain"/>
    <property type="match status" value="2"/>
</dbReference>
<dbReference type="RefSeq" id="WP_029055125.1">
    <property type="nucleotide sequence ID" value="NZ_CP015108.1"/>
</dbReference>
<evidence type="ECO:0000256" key="1">
    <source>
        <dbReference type="ARBA" id="ARBA00022448"/>
    </source>
</evidence>
<organism evidence="6 7">
    <name type="scientific">Sporosarcina ureae</name>
    <dbReference type="NCBI Taxonomy" id="1571"/>
    <lineage>
        <taxon>Bacteria</taxon>
        <taxon>Bacillati</taxon>
        <taxon>Bacillota</taxon>
        <taxon>Bacilli</taxon>
        <taxon>Bacillales</taxon>
        <taxon>Caryophanaceae</taxon>
        <taxon>Sporosarcina</taxon>
    </lineage>
</organism>
<dbReference type="PRINTS" id="PR00690">
    <property type="entry name" value="ADHESNFAMILY"/>
</dbReference>
<accession>A0ABM6JTJ6</accession>
<feature type="region of interest" description="Disordered" evidence="4">
    <location>
        <begin position="123"/>
        <end position="148"/>
    </location>
</feature>
<feature type="compositionally biased region" description="Basic and acidic residues" evidence="4">
    <location>
        <begin position="125"/>
        <end position="148"/>
    </location>
</feature>
<dbReference type="Pfam" id="PF01297">
    <property type="entry name" value="ZnuA"/>
    <property type="match status" value="1"/>
</dbReference>
<dbReference type="InterPro" id="IPR006129">
    <property type="entry name" value="AdhesinB"/>
</dbReference>
<dbReference type="PANTHER" id="PTHR42953">
    <property type="entry name" value="HIGH-AFFINITY ZINC UPTAKE SYSTEM PROTEIN ZNUA-RELATED"/>
    <property type="match status" value="1"/>
</dbReference>
<dbReference type="EMBL" id="CP015108">
    <property type="protein sequence ID" value="ARF13464.1"/>
    <property type="molecule type" value="Genomic_DNA"/>
</dbReference>
<evidence type="ECO:0000313" key="7">
    <source>
        <dbReference type="Proteomes" id="UP000192486"/>
    </source>
</evidence>
<evidence type="ECO:0000256" key="3">
    <source>
        <dbReference type="RuleBase" id="RU003512"/>
    </source>
</evidence>
<evidence type="ECO:0000256" key="4">
    <source>
        <dbReference type="SAM" id="MobiDB-lite"/>
    </source>
</evidence>
<evidence type="ECO:0000256" key="2">
    <source>
        <dbReference type="ARBA" id="ARBA00022729"/>
    </source>
</evidence>
<dbReference type="PANTHER" id="PTHR42953:SF8">
    <property type="entry name" value="ZINT DOMAIN-CONTAINING PROTEIN"/>
    <property type="match status" value="1"/>
</dbReference>
<dbReference type="PROSITE" id="PS51257">
    <property type="entry name" value="PROKAR_LIPOPROTEIN"/>
    <property type="match status" value="1"/>
</dbReference>
<comment type="similarity">
    <text evidence="3">Belongs to the bacterial solute-binding protein 9 family.</text>
</comment>
<evidence type="ECO:0000313" key="6">
    <source>
        <dbReference type="EMBL" id="ARF13464.1"/>
    </source>
</evidence>